<dbReference type="InterPro" id="IPR045385">
    <property type="entry name" value="DUF6526"/>
</dbReference>
<keyword evidence="1" id="KW-0812">Transmembrane</keyword>
<dbReference type="EMBL" id="UINC01096547">
    <property type="protein sequence ID" value="SVC53529.1"/>
    <property type="molecule type" value="Genomic_DNA"/>
</dbReference>
<proteinExistence type="predicted"/>
<gene>
    <name evidence="2" type="ORF">METZ01_LOCUS306383</name>
</gene>
<reference evidence="2" key="1">
    <citation type="submission" date="2018-05" db="EMBL/GenBank/DDBJ databases">
        <authorList>
            <person name="Lanie J.A."/>
            <person name="Ng W.-L."/>
            <person name="Kazmierczak K.M."/>
            <person name="Andrzejewski T.M."/>
            <person name="Davidsen T.M."/>
            <person name="Wayne K.J."/>
            <person name="Tettelin H."/>
            <person name="Glass J.I."/>
            <person name="Rusch D."/>
            <person name="Podicherti R."/>
            <person name="Tsui H.-C.T."/>
            <person name="Winkler M.E."/>
        </authorList>
    </citation>
    <scope>NUCLEOTIDE SEQUENCE</scope>
</reference>
<feature type="transmembrane region" description="Helical" evidence="1">
    <location>
        <begin position="43"/>
        <end position="64"/>
    </location>
</feature>
<name>A0A382MXA8_9ZZZZ</name>
<protein>
    <submittedName>
        <fullName evidence="2">Uncharacterized protein</fullName>
    </submittedName>
</protein>
<keyword evidence="1" id="KW-0472">Membrane</keyword>
<organism evidence="2">
    <name type="scientific">marine metagenome</name>
    <dbReference type="NCBI Taxonomy" id="408172"/>
    <lineage>
        <taxon>unclassified sequences</taxon>
        <taxon>metagenomes</taxon>
        <taxon>ecological metagenomes</taxon>
    </lineage>
</organism>
<sequence length="144" mass="16514">MNEPVQNLENHAKTILGYRIAVFMIFFPTGYFVYMAVTNFSVGRLALALFAIGVLLTVFYSRFFPLGVQDRVIRMEERIRMEELLPDDLKSRVSEFTTDQLIGLRFASDEELPQLARQVLDGGVSGRADIKKAVNNWRADHERI</sequence>
<accession>A0A382MXA8</accession>
<feature type="transmembrane region" description="Helical" evidence="1">
    <location>
        <begin position="16"/>
        <end position="37"/>
    </location>
</feature>
<dbReference type="Pfam" id="PF20136">
    <property type="entry name" value="DUF6526"/>
    <property type="match status" value="1"/>
</dbReference>
<evidence type="ECO:0000313" key="2">
    <source>
        <dbReference type="EMBL" id="SVC53529.1"/>
    </source>
</evidence>
<evidence type="ECO:0000256" key="1">
    <source>
        <dbReference type="SAM" id="Phobius"/>
    </source>
</evidence>
<dbReference type="AlphaFoldDB" id="A0A382MXA8"/>
<keyword evidence="1" id="KW-1133">Transmembrane helix</keyword>